<gene>
    <name evidence="3" type="ORF">BFC17_00580</name>
</gene>
<protein>
    <submittedName>
        <fullName evidence="3">General stress protein CsbD</fullName>
    </submittedName>
</protein>
<accession>A0A1E8FKD5</accession>
<dbReference type="InterPro" id="IPR026042">
    <property type="entry name" value="YjbJ"/>
</dbReference>
<dbReference type="Pfam" id="PF05532">
    <property type="entry name" value="CsbD"/>
    <property type="match status" value="1"/>
</dbReference>
<dbReference type="SUPFAM" id="SSF69047">
    <property type="entry name" value="Hypothetical protein YjbJ"/>
    <property type="match status" value="1"/>
</dbReference>
<organism evidence="3 4">
    <name type="scientific">Alteromonas lipolytica</name>
    <dbReference type="NCBI Taxonomy" id="1856405"/>
    <lineage>
        <taxon>Bacteria</taxon>
        <taxon>Pseudomonadati</taxon>
        <taxon>Pseudomonadota</taxon>
        <taxon>Gammaproteobacteria</taxon>
        <taxon>Alteromonadales</taxon>
        <taxon>Alteromonadaceae</taxon>
        <taxon>Alteromonas/Salinimonas group</taxon>
        <taxon>Alteromonas</taxon>
    </lineage>
</organism>
<dbReference type="Gene3D" id="1.10.1470.10">
    <property type="entry name" value="YjbJ"/>
    <property type="match status" value="1"/>
</dbReference>
<dbReference type="PANTHER" id="PTHR34977:SF1">
    <property type="entry name" value="UPF0337 PROTEIN YJBJ"/>
    <property type="match status" value="1"/>
</dbReference>
<evidence type="ECO:0000259" key="2">
    <source>
        <dbReference type="Pfam" id="PF05532"/>
    </source>
</evidence>
<dbReference type="PANTHER" id="PTHR34977">
    <property type="entry name" value="UPF0337 PROTEIN YJBJ"/>
    <property type="match status" value="1"/>
</dbReference>
<evidence type="ECO:0000313" key="3">
    <source>
        <dbReference type="EMBL" id="OFI36411.1"/>
    </source>
</evidence>
<comment type="similarity">
    <text evidence="1">Belongs to the UPF0337 (CsbD) family.</text>
</comment>
<dbReference type="InterPro" id="IPR050423">
    <property type="entry name" value="UPF0337_stress_rsp"/>
</dbReference>
<proteinExistence type="inferred from homology"/>
<dbReference type="STRING" id="1856405.BFC17_00580"/>
<dbReference type="Proteomes" id="UP000176037">
    <property type="component" value="Unassembled WGS sequence"/>
</dbReference>
<name>A0A1E8FKD5_9ALTE</name>
<evidence type="ECO:0000256" key="1">
    <source>
        <dbReference type="ARBA" id="ARBA00009129"/>
    </source>
</evidence>
<dbReference type="InterPro" id="IPR008462">
    <property type="entry name" value="CsbD"/>
</dbReference>
<sequence length="63" mass="7379">MNTDIAKGKWNQLTGKVKQQWGKLTDDEVEQMEGNFDLFYGKMQEKYGMSRDKARKEFDALNS</sequence>
<dbReference type="EMBL" id="MJIC01000001">
    <property type="protein sequence ID" value="OFI36411.1"/>
    <property type="molecule type" value="Genomic_DNA"/>
</dbReference>
<dbReference type="AlphaFoldDB" id="A0A1E8FKD5"/>
<evidence type="ECO:0000313" key="4">
    <source>
        <dbReference type="Proteomes" id="UP000176037"/>
    </source>
</evidence>
<dbReference type="PIRSF" id="PIRSF039008">
    <property type="entry name" value="YjbJ"/>
    <property type="match status" value="1"/>
</dbReference>
<reference evidence="3 4" key="1">
    <citation type="submission" date="2016-09" db="EMBL/GenBank/DDBJ databases">
        <title>Alteromonas lipolytica, a new species isolated from sea water.</title>
        <authorList>
            <person name="Wu Y.-H."/>
            <person name="Cheng H."/>
            <person name="Xu X.-W."/>
        </authorList>
    </citation>
    <scope>NUCLEOTIDE SEQUENCE [LARGE SCALE GENOMIC DNA]</scope>
    <source>
        <strain evidence="3 4">JW12</strain>
    </source>
</reference>
<comment type="caution">
    <text evidence="3">The sequence shown here is derived from an EMBL/GenBank/DDBJ whole genome shotgun (WGS) entry which is preliminary data.</text>
</comment>
<keyword evidence="4" id="KW-1185">Reference proteome</keyword>
<dbReference type="InterPro" id="IPR036629">
    <property type="entry name" value="YjbJ_sf"/>
</dbReference>
<feature type="domain" description="CsbD-like" evidence="2">
    <location>
        <begin position="4"/>
        <end position="56"/>
    </location>
</feature>
<dbReference type="OrthoDB" id="9796058at2"/>
<dbReference type="RefSeq" id="WP_070174521.1">
    <property type="nucleotide sequence ID" value="NZ_BMJR01000004.1"/>
</dbReference>